<dbReference type="InterPro" id="IPR011055">
    <property type="entry name" value="Dup_hybrid_motif"/>
</dbReference>
<dbReference type="Gene3D" id="2.70.70.10">
    <property type="entry name" value="Glucose Permease (Domain IIA)"/>
    <property type="match status" value="1"/>
</dbReference>
<evidence type="ECO:0000256" key="2">
    <source>
        <dbReference type="SAM" id="MobiDB-lite"/>
    </source>
</evidence>
<dbReference type="Pfam" id="PF01476">
    <property type="entry name" value="LysM"/>
    <property type="match status" value="1"/>
</dbReference>
<dbReference type="InterPro" id="IPR050570">
    <property type="entry name" value="Cell_wall_metabolism_enzyme"/>
</dbReference>
<keyword evidence="3" id="KW-0732">Signal</keyword>
<dbReference type="Gene3D" id="3.10.350.10">
    <property type="entry name" value="LysM domain"/>
    <property type="match status" value="1"/>
</dbReference>
<dbReference type="RefSeq" id="WP_011716223.1">
    <property type="nucleotide sequence ID" value="NZ_CP022358.1"/>
</dbReference>
<feature type="compositionally biased region" description="Polar residues" evidence="2">
    <location>
        <begin position="153"/>
        <end position="172"/>
    </location>
</feature>
<dbReference type="Pfam" id="PF01551">
    <property type="entry name" value="Peptidase_M23"/>
    <property type="match status" value="1"/>
</dbReference>
<dbReference type="InterPro" id="IPR036779">
    <property type="entry name" value="LysM_dom_sf"/>
</dbReference>
<dbReference type="Proteomes" id="UP000198367">
    <property type="component" value="Chromosome"/>
</dbReference>
<evidence type="ECO:0000256" key="1">
    <source>
        <dbReference type="ARBA" id="ARBA00038420"/>
    </source>
</evidence>
<feature type="signal peptide" evidence="3">
    <location>
        <begin position="1"/>
        <end position="23"/>
    </location>
</feature>
<keyword evidence="6" id="KW-1185">Reference proteome</keyword>
<dbReference type="CDD" id="cd12797">
    <property type="entry name" value="M23_peptidase"/>
    <property type="match status" value="1"/>
</dbReference>
<name>A0A220UQ59_9GAMM</name>
<evidence type="ECO:0000313" key="6">
    <source>
        <dbReference type="Proteomes" id="UP000198367"/>
    </source>
</evidence>
<gene>
    <name evidence="5" type="ORF">CF168_15085</name>
</gene>
<evidence type="ECO:0000259" key="4">
    <source>
        <dbReference type="PROSITE" id="PS51782"/>
    </source>
</evidence>
<proteinExistence type="inferred from homology"/>
<accession>A0A220UQ59</accession>
<dbReference type="PROSITE" id="PS51782">
    <property type="entry name" value="LYSM"/>
    <property type="match status" value="1"/>
</dbReference>
<dbReference type="EMBL" id="CP022358">
    <property type="protein sequence ID" value="ASK70071.1"/>
    <property type="molecule type" value="Genomic_DNA"/>
</dbReference>
<dbReference type="GO" id="GO:0004222">
    <property type="term" value="F:metalloendopeptidase activity"/>
    <property type="evidence" value="ECO:0007669"/>
    <property type="project" value="TreeGrafter"/>
</dbReference>
<feature type="domain" description="LysM" evidence="4">
    <location>
        <begin position="47"/>
        <end position="91"/>
    </location>
</feature>
<feature type="compositionally biased region" description="Low complexity" evidence="2">
    <location>
        <begin position="125"/>
        <end position="137"/>
    </location>
</feature>
<protein>
    <submittedName>
        <fullName evidence="5">Peptidase M23</fullName>
    </submittedName>
</protein>
<reference evidence="5 6" key="1">
    <citation type="submission" date="2017-07" db="EMBL/GenBank/DDBJ databases">
        <title>Phenotypical and genomic characterization of a clinical isolate of Shewanella bicestrii sp. nov. producing an extended-spectrum beta-lactamase and a new oxacillinase variant.</title>
        <authorList>
            <person name="Jousset A.B."/>
            <person name="Bonnin R.A."/>
            <person name="Girlich D."/>
            <person name="Dabos L."/>
            <person name="Potron A."/>
            <person name="Dortet L."/>
            <person name="Glaser P."/>
            <person name="Naas T."/>
        </authorList>
    </citation>
    <scope>NUCLEOTIDE SEQUENCE [LARGE SCALE GENOMIC DNA]</scope>
    <source>
        <strain evidence="5 6">JAB-1</strain>
    </source>
</reference>
<dbReference type="GO" id="GO:0009279">
    <property type="term" value="C:cell outer membrane"/>
    <property type="evidence" value="ECO:0007669"/>
    <property type="project" value="TreeGrafter"/>
</dbReference>
<comment type="similarity">
    <text evidence="1">Belongs to the E.coli NlpD/Haemophilus LppB family.</text>
</comment>
<dbReference type="CDD" id="cd00118">
    <property type="entry name" value="LysM"/>
    <property type="match status" value="1"/>
</dbReference>
<feature type="compositionally biased region" description="Polar residues" evidence="2">
    <location>
        <begin position="100"/>
        <end position="124"/>
    </location>
</feature>
<dbReference type="PANTHER" id="PTHR21666">
    <property type="entry name" value="PEPTIDASE-RELATED"/>
    <property type="match status" value="1"/>
</dbReference>
<evidence type="ECO:0000256" key="3">
    <source>
        <dbReference type="SAM" id="SignalP"/>
    </source>
</evidence>
<dbReference type="GO" id="GO:0032153">
    <property type="term" value="C:cell division site"/>
    <property type="evidence" value="ECO:0007669"/>
    <property type="project" value="TreeGrafter"/>
</dbReference>
<dbReference type="SUPFAM" id="SSF51261">
    <property type="entry name" value="Duplicated hybrid motif"/>
    <property type="match status" value="1"/>
</dbReference>
<dbReference type="PANTHER" id="PTHR21666:SF263">
    <property type="entry name" value="MUREIN HYDROLASE ACTIVATOR NLPD"/>
    <property type="match status" value="1"/>
</dbReference>
<dbReference type="KEGG" id="sbj:CF168_15085"/>
<evidence type="ECO:0000313" key="5">
    <source>
        <dbReference type="EMBL" id="ASK70071.1"/>
    </source>
</evidence>
<dbReference type="AlphaFoldDB" id="A0A220UQ59"/>
<feature type="chain" id="PRO_5011584935" evidence="3">
    <location>
        <begin position="24"/>
        <end position="298"/>
    </location>
</feature>
<dbReference type="InterPro" id="IPR016047">
    <property type="entry name" value="M23ase_b-sheet_dom"/>
</dbReference>
<dbReference type="InterPro" id="IPR018392">
    <property type="entry name" value="LysM"/>
</dbReference>
<feature type="region of interest" description="Disordered" evidence="2">
    <location>
        <begin position="100"/>
        <end position="172"/>
    </location>
</feature>
<organism evidence="5 6">
    <name type="scientific">Shewanella bicestrii</name>
    <dbReference type="NCBI Taxonomy" id="2018305"/>
    <lineage>
        <taxon>Bacteria</taxon>
        <taxon>Pseudomonadati</taxon>
        <taxon>Pseudomonadota</taxon>
        <taxon>Gammaproteobacteria</taxon>
        <taxon>Alteromonadales</taxon>
        <taxon>Shewanellaceae</taxon>
        <taxon>Shewanella</taxon>
    </lineage>
</organism>
<sequence>MLNVGLLLNLSLVLLLAGCSFQASRPAPVESLSHSYSKHNKGHIKSNSYKVKKGDTLYSISWAAGKDFAEIAKINQLDKSYTIYPGQILYLTNDRGQNGKGSTTLGGSNSASKGQNKANSVDKQSASNNSSAKNLSSEQQKKTLDQKAKPAYSATSSQQSINPSIVAPTSTLPDSVSQWQWPVRGKLIGTYSANEQGNKGIKIAGKRGDIIKAAADGRVVYAGSALRGYGNLVIIKHSDDYLSAYAHADQILVEEKQHVLAGQTVAKMGSTGTNQVMLRFEIRYHGQSVNPLNYLPKQ</sequence>
<feature type="compositionally biased region" description="Basic and acidic residues" evidence="2">
    <location>
        <begin position="139"/>
        <end position="148"/>
    </location>
</feature>
<dbReference type="SMART" id="SM00257">
    <property type="entry name" value="LysM"/>
    <property type="match status" value="1"/>
</dbReference>